<accession>A0A1H9R2S8</accession>
<dbReference type="AlphaFoldDB" id="A0A1H9R2S8"/>
<proteinExistence type="predicted"/>
<dbReference type="RefSeq" id="WP_244158940.1">
    <property type="nucleotide sequence ID" value="NZ_FOFJ01000072.1"/>
</dbReference>
<dbReference type="Proteomes" id="UP000199267">
    <property type="component" value="Unassembled WGS sequence"/>
</dbReference>
<evidence type="ECO:0000313" key="2">
    <source>
        <dbReference type="Proteomes" id="UP000199267"/>
    </source>
</evidence>
<evidence type="ECO:0000313" key="1">
    <source>
        <dbReference type="EMBL" id="SER66283.1"/>
    </source>
</evidence>
<name>A0A1H9R2S8_9GAMM</name>
<dbReference type="EMBL" id="FOFJ01000072">
    <property type="protein sequence ID" value="SER66283.1"/>
    <property type="molecule type" value="Genomic_DNA"/>
</dbReference>
<dbReference type="PIRSF" id="PIRSF034934">
    <property type="entry name" value="AbiF_AbiD"/>
    <property type="match status" value="1"/>
</dbReference>
<reference evidence="1 2" key="1">
    <citation type="submission" date="2016-10" db="EMBL/GenBank/DDBJ databases">
        <authorList>
            <person name="de Groot N.N."/>
        </authorList>
    </citation>
    <scope>NUCLEOTIDE SEQUENCE [LARGE SCALE GENOMIC DNA]</scope>
    <source>
        <strain evidence="1 2">DSM 378</strain>
    </source>
</reference>
<gene>
    <name evidence="1" type="ORF">SAMN04244573_04065</name>
</gene>
<dbReference type="InterPro" id="IPR011664">
    <property type="entry name" value="Abi_system_AbiD/AbiF-like"/>
</dbReference>
<sequence length="324" mass="37489">MAYNRPWKSFADQLELLKSRGMSVTDEAAALSYLERIGYYRLSAYWYPFRVFKVAQDPATRALSTVRTDRFEADTQFVGAVELYLFDKKLRLQVMDALERIEIALRVDIAYLLGAHDTFAYLTANSLHPSFANKIGKRTKKSAFDTWQEKYSSLLARSKEDFVKHYRANHGPDLPIWVAVEVWDFGAVSQLLAMMKVADQQRIAAKYGVSDWKVFQSWVRSLSYLRNLAAHHSRLWNRNVTDQPSLPRQGEIAWCDDFIGKADLIAKPFLLLAIARHLVKVVCPHSEWHVRLKKHLEAFPQQHSRRKLSIADMGVPAGWESWWI</sequence>
<dbReference type="Pfam" id="PF07751">
    <property type="entry name" value="Abi_2"/>
    <property type="match status" value="1"/>
</dbReference>
<protein>
    <submittedName>
        <fullName evidence="1">Abortive infection bacteriophage resistance protein</fullName>
    </submittedName>
</protein>
<dbReference type="InterPro" id="IPR017034">
    <property type="entry name" value="Abi_system_AbiD/AbiF"/>
</dbReference>
<organism evidence="1 2">
    <name type="scientific">Azotobacter beijerinckii</name>
    <dbReference type="NCBI Taxonomy" id="170623"/>
    <lineage>
        <taxon>Bacteria</taxon>
        <taxon>Pseudomonadati</taxon>
        <taxon>Pseudomonadota</taxon>
        <taxon>Gammaproteobacteria</taxon>
        <taxon>Pseudomonadales</taxon>
        <taxon>Pseudomonadaceae</taxon>
        <taxon>Azotobacter</taxon>
    </lineage>
</organism>